<feature type="compositionally biased region" description="Polar residues" evidence="1">
    <location>
        <begin position="117"/>
        <end position="126"/>
    </location>
</feature>
<protein>
    <submittedName>
        <fullName evidence="2">Uncharacterized protein</fullName>
    </submittedName>
</protein>
<gene>
    <name evidence="2" type="ORF">METZ01_LOCUS301103</name>
</gene>
<feature type="non-terminal residue" evidence="2">
    <location>
        <position position="208"/>
    </location>
</feature>
<feature type="compositionally biased region" description="Acidic residues" evidence="1">
    <location>
        <begin position="128"/>
        <end position="153"/>
    </location>
</feature>
<accession>A0A382MHA7</accession>
<sequence length="208" mass="22972">MDGMDSIRRTIYDKFGNVMKTLKADVEVQATAEINSQDISSSEETLTEDTSVDGAPASDALWDLSELDPEIYEDVFEPTLMEATPPPLQNTITSSAAGNDTPDDADSTIIEPHTLQKPRNFQTVSLDSIDDNEEQNSQVEEDPNREDSVEEEQPSVLASNIGVDSAEESEMGDLFAEKIEVRPQVRQLLDKYGTVSIDQLTKELKEVS</sequence>
<reference evidence="2" key="1">
    <citation type="submission" date="2018-05" db="EMBL/GenBank/DDBJ databases">
        <authorList>
            <person name="Lanie J.A."/>
            <person name="Ng W.-L."/>
            <person name="Kazmierczak K.M."/>
            <person name="Andrzejewski T.M."/>
            <person name="Davidsen T.M."/>
            <person name="Wayne K.J."/>
            <person name="Tettelin H."/>
            <person name="Glass J.I."/>
            <person name="Rusch D."/>
            <person name="Podicherti R."/>
            <person name="Tsui H.-C.T."/>
            <person name="Winkler M.E."/>
        </authorList>
    </citation>
    <scope>NUCLEOTIDE SEQUENCE</scope>
</reference>
<dbReference type="EMBL" id="UINC01093656">
    <property type="protein sequence ID" value="SVC48249.1"/>
    <property type="molecule type" value="Genomic_DNA"/>
</dbReference>
<name>A0A382MHA7_9ZZZZ</name>
<feature type="compositionally biased region" description="Polar residues" evidence="1">
    <location>
        <begin position="89"/>
        <end position="98"/>
    </location>
</feature>
<feature type="region of interest" description="Disordered" evidence="1">
    <location>
        <begin position="81"/>
        <end position="169"/>
    </location>
</feature>
<evidence type="ECO:0000313" key="2">
    <source>
        <dbReference type="EMBL" id="SVC48249.1"/>
    </source>
</evidence>
<feature type="region of interest" description="Disordered" evidence="1">
    <location>
        <begin position="34"/>
        <end position="63"/>
    </location>
</feature>
<evidence type="ECO:0000256" key="1">
    <source>
        <dbReference type="SAM" id="MobiDB-lite"/>
    </source>
</evidence>
<proteinExistence type="predicted"/>
<dbReference type="AlphaFoldDB" id="A0A382MHA7"/>
<organism evidence="2">
    <name type="scientific">marine metagenome</name>
    <dbReference type="NCBI Taxonomy" id="408172"/>
    <lineage>
        <taxon>unclassified sequences</taxon>
        <taxon>metagenomes</taxon>
        <taxon>ecological metagenomes</taxon>
    </lineage>
</organism>